<feature type="signal peptide" evidence="1">
    <location>
        <begin position="1"/>
        <end position="15"/>
    </location>
</feature>
<keyword evidence="5" id="KW-1185">Reference proteome</keyword>
<evidence type="ECO:0000313" key="4">
    <source>
        <dbReference type="EMBL" id="KAF2121232.1"/>
    </source>
</evidence>
<evidence type="ECO:0000259" key="2">
    <source>
        <dbReference type="Pfam" id="PF03572"/>
    </source>
</evidence>
<feature type="domain" description="CPAF-like PDZ" evidence="3">
    <location>
        <begin position="178"/>
        <end position="289"/>
    </location>
</feature>
<dbReference type="Pfam" id="PF03572">
    <property type="entry name" value="Peptidase_S41"/>
    <property type="match status" value="1"/>
</dbReference>
<dbReference type="GO" id="GO:0008236">
    <property type="term" value="F:serine-type peptidase activity"/>
    <property type="evidence" value="ECO:0007669"/>
    <property type="project" value="InterPro"/>
</dbReference>
<evidence type="ECO:0000256" key="1">
    <source>
        <dbReference type="SAM" id="SignalP"/>
    </source>
</evidence>
<dbReference type="Pfam" id="PF23658">
    <property type="entry name" value="PDZ_CPAF_rel"/>
    <property type="match status" value="1"/>
</dbReference>
<feature type="domain" description="Tail specific protease" evidence="2">
    <location>
        <begin position="371"/>
        <end position="587"/>
    </location>
</feature>
<evidence type="ECO:0000313" key="5">
    <source>
        <dbReference type="Proteomes" id="UP000799770"/>
    </source>
</evidence>
<dbReference type="Gene3D" id="3.90.226.10">
    <property type="entry name" value="2-enoyl-CoA Hydratase, Chain A, domain 1"/>
    <property type="match status" value="1"/>
</dbReference>
<keyword evidence="1" id="KW-0732">Signal</keyword>
<dbReference type="AlphaFoldDB" id="A0A6A5ZNJ5"/>
<dbReference type="PANTHER" id="PTHR37049:SF4">
    <property type="entry name" value="RHODANESE DOMAIN-CONTAINING PROTEIN"/>
    <property type="match status" value="1"/>
</dbReference>
<dbReference type="InterPro" id="IPR029045">
    <property type="entry name" value="ClpP/crotonase-like_dom_sf"/>
</dbReference>
<reference evidence="4" key="1">
    <citation type="journal article" date="2020" name="Stud. Mycol.">
        <title>101 Dothideomycetes genomes: a test case for predicting lifestyles and emergence of pathogens.</title>
        <authorList>
            <person name="Haridas S."/>
            <person name="Albert R."/>
            <person name="Binder M."/>
            <person name="Bloem J."/>
            <person name="Labutti K."/>
            <person name="Salamov A."/>
            <person name="Andreopoulos B."/>
            <person name="Baker S."/>
            <person name="Barry K."/>
            <person name="Bills G."/>
            <person name="Bluhm B."/>
            <person name="Cannon C."/>
            <person name="Castanera R."/>
            <person name="Culley D."/>
            <person name="Daum C."/>
            <person name="Ezra D."/>
            <person name="Gonzalez J."/>
            <person name="Henrissat B."/>
            <person name="Kuo A."/>
            <person name="Liang C."/>
            <person name="Lipzen A."/>
            <person name="Lutzoni F."/>
            <person name="Magnuson J."/>
            <person name="Mondo S."/>
            <person name="Nolan M."/>
            <person name="Ohm R."/>
            <person name="Pangilinan J."/>
            <person name="Park H.-J."/>
            <person name="Ramirez L."/>
            <person name="Alfaro M."/>
            <person name="Sun H."/>
            <person name="Tritt A."/>
            <person name="Yoshinaga Y."/>
            <person name="Zwiers L.-H."/>
            <person name="Turgeon B."/>
            <person name="Goodwin S."/>
            <person name="Spatafora J."/>
            <person name="Crous P."/>
            <person name="Grigoriev I."/>
        </authorList>
    </citation>
    <scope>NUCLEOTIDE SEQUENCE</scope>
    <source>
        <strain evidence="4">CBS 627.86</strain>
    </source>
</reference>
<accession>A0A6A5ZNJ5</accession>
<proteinExistence type="predicted"/>
<dbReference type="InterPro" id="IPR056186">
    <property type="entry name" value="PDZ_CPAF-rel"/>
</dbReference>
<dbReference type="Proteomes" id="UP000799770">
    <property type="component" value="Unassembled WGS sequence"/>
</dbReference>
<dbReference type="InterPro" id="IPR052766">
    <property type="entry name" value="S41A_metabolite_peptidase"/>
</dbReference>
<evidence type="ECO:0000259" key="3">
    <source>
        <dbReference type="Pfam" id="PF23658"/>
    </source>
</evidence>
<dbReference type="PANTHER" id="PTHR37049">
    <property type="entry name" value="PEPTIDASE S41 FAMILY PROTEIN"/>
    <property type="match status" value="1"/>
</dbReference>
<dbReference type="EMBL" id="ML977312">
    <property type="protein sequence ID" value="KAF2121232.1"/>
    <property type="molecule type" value="Genomic_DNA"/>
</dbReference>
<gene>
    <name evidence="4" type="ORF">BDV96DRAFT_594448</name>
</gene>
<protein>
    <submittedName>
        <fullName evidence="4">Uncharacterized protein</fullName>
    </submittedName>
</protein>
<dbReference type="SUPFAM" id="SSF52096">
    <property type="entry name" value="ClpP/crotonase"/>
    <property type="match status" value="1"/>
</dbReference>
<name>A0A6A5ZNJ5_9PLEO</name>
<organism evidence="4 5">
    <name type="scientific">Lophiotrema nucula</name>
    <dbReference type="NCBI Taxonomy" id="690887"/>
    <lineage>
        <taxon>Eukaryota</taxon>
        <taxon>Fungi</taxon>
        <taxon>Dikarya</taxon>
        <taxon>Ascomycota</taxon>
        <taxon>Pezizomycotina</taxon>
        <taxon>Dothideomycetes</taxon>
        <taxon>Pleosporomycetidae</taxon>
        <taxon>Pleosporales</taxon>
        <taxon>Lophiotremataceae</taxon>
        <taxon>Lophiotrema</taxon>
    </lineage>
</organism>
<dbReference type="OrthoDB" id="27214at2759"/>
<dbReference type="GO" id="GO:0006508">
    <property type="term" value="P:proteolysis"/>
    <property type="evidence" value="ECO:0007669"/>
    <property type="project" value="InterPro"/>
</dbReference>
<dbReference type="InterPro" id="IPR005151">
    <property type="entry name" value="Tail-specific_protease"/>
</dbReference>
<feature type="chain" id="PRO_5025486725" evidence="1">
    <location>
        <begin position="16"/>
        <end position="782"/>
    </location>
</feature>
<sequence length="782" mass="84772">MRYSTLLLLATTACAQRLNPYPSLHLPTRASGPLPTLFKRDTFAEPCEEVSASWAAAGPEATRVLIGGQLAYDCLTSVPVDTDGDLVQIQELKNFVEFQTTTSYLKDPEFRILDNPVVDVQESLDQIAAGVKNGSFTSEFHVQQALRLLFLSAGDFHFQWQADILGVLPIARIGGAVLQLSKDGVALPELYLQTDVTDALVSNFTPSVITTINGQNATEYLYNVSRLVDYHDSDARYNRVFANQALGAIGDDSDGPWITQEVYDGPETKFGFANGTNATIQTVAVLRPQIFNFSGVTDGLSFFNKFCQGVPDEEPEASAVPTPTANSTTAVSTFVPAPTQVPGYPKPVMLQSSLKFQGYFLNGSDYSDVVVLAIPAFDPTIGEGTNETDPNVETQKKMRSFFEFARSSGKKKLVIDLRGNGGGTIDMGYETFKQLFPSEEPFGGTRYRAHESWEVFTAAVSDFVANTTFAETNETGYAGVVQASATLAYQGLLNETHEPFKNFREYYGPYIHNNDTFTALRRYNFSNNINGYTQAGSGFELTGYLSNSPAPPQPFEAPNIVILQDGLCGSTCAIFSELMREQGHVQTISIGGRPQNGPMQTIGGTKGAQVLNMGSIVSLFGQALQVTLETMGLAVAKRVENTAFGAIINTTQLYIRTSHLSASNPLFGRVNSLDNLRQNDTEQVPLEFIYEAADCRLFETLASRQDPTVLWKLAVDAKWGNGKCVDGSMGDKTAIGVVTNQTFNANNQQNLTEPTSGAVTSTKASGMMVGIVAIVSAALLVL</sequence>